<feature type="region of interest" description="Disordered" evidence="1">
    <location>
        <begin position="328"/>
        <end position="353"/>
    </location>
</feature>
<keyword evidence="2" id="KW-1133">Transmembrane helix</keyword>
<keyword evidence="5" id="KW-1185">Reference proteome</keyword>
<keyword evidence="2" id="KW-0812">Transmembrane</keyword>
<evidence type="ECO:0000256" key="2">
    <source>
        <dbReference type="SAM" id="Phobius"/>
    </source>
</evidence>
<feature type="signal peptide" evidence="3">
    <location>
        <begin position="1"/>
        <end position="20"/>
    </location>
</feature>
<evidence type="ECO:0000256" key="3">
    <source>
        <dbReference type="SAM" id="SignalP"/>
    </source>
</evidence>
<sequence>MCPKATSIIALALSLCKVESIPLSINANGTLSPCDVQSCGESDHNVSRLEMLRVEQESKYESGLFLLRDPIDYNGTVVGVSASGYCILVNRTGGQRFEMRLGLYEAQNRRRIDTVTLPADCTDESSEDSVICNVQSNVKLSVKAGQFIGILFNAQCSPEDMANRCSCRPATVDRDNIDEQFLYLNSSNNNFRNFPINTDGSESVGLQFSFTFQAAGKCDTPSTPDSSSNETLLVAVAVALSALTVLLLLVISSVILHKFYRWRKHKASVTNVFQSNPQGVEDLNNNVYSVESTESGGQQDSTAIQTKQKERKDSVTYDYAREEQSDFNLPQLPELSDGHYETDGMSSDEPFWEPASVEDDLKSQLQDLSLSHDTLSLSSELGSGEFGVVRRGVWSVGGRGEGGGCQVTGRWLHRGETYSVPAGGSHHGPVQTSQCHLSPWGSPTP</sequence>
<dbReference type="Gene3D" id="3.30.200.20">
    <property type="entry name" value="Phosphorylase Kinase, domain 1"/>
    <property type="match status" value="1"/>
</dbReference>
<dbReference type="EMBL" id="CASHTH010001903">
    <property type="protein sequence ID" value="CAI8021514.1"/>
    <property type="molecule type" value="Genomic_DNA"/>
</dbReference>
<feature type="compositionally biased region" description="Polar residues" evidence="1">
    <location>
        <begin position="430"/>
        <end position="445"/>
    </location>
</feature>
<evidence type="ECO:0000313" key="5">
    <source>
        <dbReference type="Proteomes" id="UP001174909"/>
    </source>
</evidence>
<keyword evidence="2" id="KW-0472">Membrane</keyword>
<feature type="compositionally biased region" description="Polar residues" evidence="1">
    <location>
        <begin position="291"/>
        <end position="306"/>
    </location>
</feature>
<feature type="transmembrane region" description="Helical" evidence="2">
    <location>
        <begin position="232"/>
        <end position="256"/>
    </location>
</feature>
<organism evidence="4 5">
    <name type="scientific">Geodia barretti</name>
    <name type="common">Barrett's horny sponge</name>
    <dbReference type="NCBI Taxonomy" id="519541"/>
    <lineage>
        <taxon>Eukaryota</taxon>
        <taxon>Metazoa</taxon>
        <taxon>Porifera</taxon>
        <taxon>Demospongiae</taxon>
        <taxon>Heteroscleromorpha</taxon>
        <taxon>Tetractinellida</taxon>
        <taxon>Astrophorina</taxon>
        <taxon>Geodiidae</taxon>
        <taxon>Geodia</taxon>
    </lineage>
</organism>
<evidence type="ECO:0000256" key="1">
    <source>
        <dbReference type="SAM" id="MobiDB-lite"/>
    </source>
</evidence>
<keyword evidence="3" id="KW-0732">Signal</keyword>
<reference evidence="4" key="1">
    <citation type="submission" date="2023-03" db="EMBL/GenBank/DDBJ databases">
        <authorList>
            <person name="Steffen K."/>
            <person name="Cardenas P."/>
        </authorList>
    </citation>
    <scope>NUCLEOTIDE SEQUENCE</scope>
</reference>
<proteinExistence type="predicted"/>
<accession>A0AA35S228</accession>
<comment type="caution">
    <text evidence="4">The sequence shown here is derived from an EMBL/GenBank/DDBJ whole genome shotgun (WGS) entry which is preliminary data.</text>
</comment>
<feature type="region of interest" description="Disordered" evidence="1">
    <location>
        <begin position="291"/>
        <end position="315"/>
    </location>
</feature>
<evidence type="ECO:0000313" key="4">
    <source>
        <dbReference type="EMBL" id="CAI8021514.1"/>
    </source>
</evidence>
<protein>
    <submittedName>
        <fullName evidence="4">Uncharacterized protein</fullName>
    </submittedName>
</protein>
<dbReference type="AlphaFoldDB" id="A0AA35S228"/>
<dbReference type="Proteomes" id="UP001174909">
    <property type="component" value="Unassembled WGS sequence"/>
</dbReference>
<gene>
    <name evidence="4" type="ORF">GBAR_LOCUS12747</name>
</gene>
<feature type="chain" id="PRO_5041207475" evidence="3">
    <location>
        <begin position="21"/>
        <end position="445"/>
    </location>
</feature>
<feature type="region of interest" description="Disordered" evidence="1">
    <location>
        <begin position="423"/>
        <end position="445"/>
    </location>
</feature>
<name>A0AA35S228_GEOBA</name>